<sequence length="138" mass="15183">MKRISSWRRQQRIAFHNLQGLERGEDPDAVLPDEQASLLEPNGTQEEPGSAIDMDADVQLLRDEAEAEADLDNGTGAAIAPPRSSMATFISGARRQIFNLDMTGQEDLDTVVEEYEDEDLADADYDEEVDGAALEAML</sequence>
<dbReference type="AlphaFoldDB" id="A0AAV9J6U2"/>
<dbReference type="Proteomes" id="UP001324427">
    <property type="component" value="Unassembled WGS sequence"/>
</dbReference>
<keyword evidence="2" id="KW-1185">Reference proteome</keyword>
<evidence type="ECO:0000313" key="2">
    <source>
        <dbReference type="Proteomes" id="UP001324427"/>
    </source>
</evidence>
<reference evidence="1 2" key="1">
    <citation type="submission" date="2021-11" db="EMBL/GenBank/DDBJ databases">
        <title>Black yeast isolated from Biological Soil Crust.</title>
        <authorList>
            <person name="Kurbessoian T."/>
        </authorList>
    </citation>
    <scope>NUCLEOTIDE SEQUENCE [LARGE SCALE GENOMIC DNA]</scope>
    <source>
        <strain evidence="1 2">CCFEE 5522</strain>
    </source>
</reference>
<accession>A0AAV9J6U2</accession>
<comment type="caution">
    <text evidence="1">The sequence shown here is derived from an EMBL/GenBank/DDBJ whole genome shotgun (WGS) entry which is preliminary data.</text>
</comment>
<organism evidence="1 2">
    <name type="scientific">Oleoguttula mirabilis</name>
    <dbReference type="NCBI Taxonomy" id="1507867"/>
    <lineage>
        <taxon>Eukaryota</taxon>
        <taxon>Fungi</taxon>
        <taxon>Dikarya</taxon>
        <taxon>Ascomycota</taxon>
        <taxon>Pezizomycotina</taxon>
        <taxon>Dothideomycetes</taxon>
        <taxon>Dothideomycetidae</taxon>
        <taxon>Mycosphaerellales</taxon>
        <taxon>Teratosphaeriaceae</taxon>
        <taxon>Oleoguttula</taxon>
    </lineage>
</organism>
<protein>
    <submittedName>
        <fullName evidence="1">Uncharacterized protein</fullName>
    </submittedName>
</protein>
<dbReference type="EMBL" id="JAVFHQ010000062">
    <property type="protein sequence ID" value="KAK4540711.1"/>
    <property type="molecule type" value="Genomic_DNA"/>
</dbReference>
<name>A0AAV9J6U2_9PEZI</name>
<gene>
    <name evidence="1" type="ORF">LTR36_008926</name>
</gene>
<proteinExistence type="predicted"/>
<evidence type="ECO:0000313" key="1">
    <source>
        <dbReference type="EMBL" id="KAK4540711.1"/>
    </source>
</evidence>